<proteinExistence type="predicted"/>
<feature type="region of interest" description="Disordered" evidence="1">
    <location>
        <begin position="250"/>
        <end position="329"/>
    </location>
</feature>
<dbReference type="AlphaFoldDB" id="A0A0E4A2F1"/>
<accession>A0A0E4A2F1</accession>
<protein>
    <submittedName>
        <fullName evidence="2">Uncharacterized protein</fullName>
    </submittedName>
</protein>
<dbReference type="RefSeq" id="WP_046580257.1">
    <property type="nucleotide sequence ID" value="NZ_CP010429.1"/>
</dbReference>
<evidence type="ECO:0000256" key="1">
    <source>
        <dbReference type="SAM" id="MobiDB-lite"/>
    </source>
</evidence>
<gene>
    <name evidence="2" type="ORF">SD10_27870</name>
</gene>
<dbReference type="KEGG" id="srd:SD10_27870"/>
<dbReference type="HOGENOM" id="CLU_062611_0_0_10"/>
<reference evidence="2 3" key="1">
    <citation type="journal article" date="2014" name="Curr. Microbiol.">
        <title>Spirosoma radiotolerans sp. nov., a gamma-radiation-resistant bacterium isolated from gamma ray-irradiated soil.</title>
        <authorList>
            <person name="Lee J.J."/>
            <person name="Srinivasan S."/>
            <person name="Lim S."/>
            <person name="Joe M."/>
            <person name="Im S."/>
            <person name="Bae S.I."/>
            <person name="Park K.R."/>
            <person name="Han J.H."/>
            <person name="Park S.H."/>
            <person name="Joo B.M."/>
            <person name="Park S.J."/>
            <person name="Kim M.K."/>
        </authorList>
    </citation>
    <scope>NUCLEOTIDE SEQUENCE [LARGE SCALE GENOMIC DNA]</scope>
    <source>
        <strain evidence="2 3">DG5A</strain>
    </source>
</reference>
<dbReference type="EMBL" id="CP010429">
    <property type="protein sequence ID" value="AKD58839.1"/>
    <property type="molecule type" value="Genomic_DNA"/>
</dbReference>
<evidence type="ECO:0000313" key="3">
    <source>
        <dbReference type="Proteomes" id="UP000033054"/>
    </source>
</evidence>
<dbReference type="PATRIC" id="fig|1379870.5.peg.6006"/>
<evidence type="ECO:0000313" key="2">
    <source>
        <dbReference type="EMBL" id="AKD58839.1"/>
    </source>
</evidence>
<keyword evidence="3" id="KW-1185">Reference proteome</keyword>
<organism evidence="2 3">
    <name type="scientific">Spirosoma radiotolerans</name>
    <dbReference type="NCBI Taxonomy" id="1379870"/>
    <lineage>
        <taxon>Bacteria</taxon>
        <taxon>Pseudomonadati</taxon>
        <taxon>Bacteroidota</taxon>
        <taxon>Cytophagia</taxon>
        <taxon>Cytophagales</taxon>
        <taxon>Cytophagaceae</taxon>
        <taxon>Spirosoma</taxon>
    </lineage>
</organism>
<dbReference type="OrthoDB" id="1100725at2"/>
<feature type="compositionally biased region" description="Polar residues" evidence="1">
    <location>
        <begin position="301"/>
        <end position="326"/>
    </location>
</feature>
<dbReference type="STRING" id="1379870.SD10_27870"/>
<dbReference type="Proteomes" id="UP000033054">
    <property type="component" value="Chromosome"/>
</dbReference>
<sequence length="434" mass="48454">MSNKFNANALTEYSKSYARRIASDFYQHHATISGQQILSLTPINQINLFVISSLSDKWQADAAKFRSPYFDFTNADVEEALRNFMNVVSQHISVRREHLEPLLADATRRTIIMIFDPRAYFDDVLRSQPEFTVTADVMKQMVRYTKINQFIPTHIMQRMNGKPFVYVNQALGFLDEVLSQRAHELEHYDKLVALFSEKLPMDVAALLRSHVPDSIPGAPMRSFFDTATEPSVPPAPLVAMETTIAAPAMEPLPTNTAGNISATPPQASPASPVFAKSADDSTDTGGAMFLDRTSGPDPVSPISQPSQLPTTDMTQPGIPQQSQPDTTVEAKPTLNDTLRESTPAEPTTMAETFHRAPIESIARSISLNQKFRFINQLFNGNSSAYNQAVEEIDTLNNYGQALDLISYRYASQYLWDMSSDEVSELVEILKRRFA</sequence>
<feature type="compositionally biased region" description="Low complexity" evidence="1">
    <location>
        <begin position="261"/>
        <end position="272"/>
    </location>
</feature>
<name>A0A0E4A2F1_9BACT</name>